<organism evidence="3 4">
    <name type="scientific">Oceanobacillus aidingensis</name>
    <dbReference type="NCBI Taxonomy" id="645964"/>
    <lineage>
        <taxon>Bacteria</taxon>
        <taxon>Bacillati</taxon>
        <taxon>Bacillota</taxon>
        <taxon>Bacilli</taxon>
        <taxon>Bacillales</taxon>
        <taxon>Bacillaceae</taxon>
        <taxon>Oceanobacillus</taxon>
    </lineage>
</organism>
<evidence type="ECO:0000313" key="4">
    <source>
        <dbReference type="Proteomes" id="UP001595988"/>
    </source>
</evidence>
<dbReference type="EMBL" id="JBHSFT010000014">
    <property type="protein sequence ID" value="MFC4662575.1"/>
    <property type="molecule type" value="Genomic_DNA"/>
</dbReference>
<accession>A0ABV9JXP7</accession>
<proteinExistence type="predicted"/>
<dbReference type="RefSeq" id="WP_212928254.1">
    <property type="nucleotide sequence ID" value="NZ_JBHSFT010000014.1"/>
</dbReference>
<comment type="caution">
    <text evidence="3">The sequence shown here is derived from an EMBL/GenBank/DDBJ whole genome shotgun (WGS) entry which is preliminary data.</text>
</comment>
<dbReference type="Gene3D" id="3.30.300.180">
    <property type="match status" value="1"/>
</dbReference>
<evidence type="ECO:0000259" key="2">
    <source>
        <dbReference type="Pfam" id="PF11638"/>
    </source>
</evidence>
<gene>
    <name evidence="3" type="ORF">ACFO3P_10300</name>
</gene>
<dbReference type="Proteomes" id="UP001595988">
    <property type="component" value="Unassembled WGS sequence"/>
</dbReference>
<evidence type="ECO:0000313" key="3">
    <source>
        <dbReference type="EMBL" id="MFC4662575.1"/>
    </source>
</evidence>
<dbReference type="InterPro" id="IPR024633">
    <property type="entry name" value="DnaA_N_dom"/>
</dbReference>
<evidence type="ECO:0000256" key="1">
    <source>
        <dbReference type="SAM" id="Coils"/>
    </source>
</evidence>
<keyword evidence="4" id="KW-1185">Reference proteome</keyword>
<reference evidence="4" key="1">
    <citation type="journal article" date="2019" name="Int. J. Syst. Evol. Microbiol.">
        <title>The Global Catalogue of Microorganisms (GCM) 10K type strain sequencing project: providing services to taxonomists for standard genome sequencing and annotation.</title>
        <authorList>
            <consortium name="The Broad Institute Genomics Platform"/>
            <consortium name="The Broad Institute Genome Sequencing Center for Infectious Disease"/>
            <person name="Wu L."/>
            <person name="Ma J."/>
        </authorList>
    </citation>
    <scope>NUCLEOTIDE SEQUENCE [LARGE SCALE GENOMIC DNA]</scope>
    <source>
        <strain evidence="4">CCUG 37257</strain>
    </source>
</reference>
<protein>
    <submittedName>
        <fullName evidence="3">DnaA N-terminal domain-containing protein</fullName>
    </submittedName>
</protein>
<keyword evidence="1" id="KW-0175">Coiled coil</keyword>
<dbReference type="InterPro" id="IPR038454">
    <property type="entry name" value="DnaA_N_sf"/>
</dbReference>
<name>A0ABV9JXP7_9BACI</name>
<dbReference type="Pfam" id="PF11638">
    <property type="entry name" value="DnaA_N"/>
    <property type="match status" value="1"/>
</dbReference>
<feature type="domain" description="DnaA N-terminal" evidence="2">
    <location>
        <begin position="2"/>
        <end position="62"/>
    </location>
</feature>
<sequence length="141" mass="16482">MDIWGKVLEKLSSDLSKPSFDTWLKNTTVEWDEDELTVFAANEFTIDWLETQYSERIGEAVKEVTGEDYIICFAVEEKDADSIFSTTRLESFSYETDSISRLEAKIDRLEEKVQRLIDVKRLDERAALLEEKISKLEQQMK</sequence>
<feature type="coiled-coil region" evidence="1">
    <location>
        <begin position="99"/>
        <end position="139"/>
    </location>
</feature>